<keyword evidence="1" id="KW-0732">Signal</keyword>
<comment type="caution">
    <text evidence="3">The sequence shown here is derived from an EMBL/GenBank/DDBJ whole genome shotgun (WGS) entry which is preliminary data.</text>
</comment>
<evidence type="ECO:0000313" key="4">
    <source>
        <dbReference type="Proteomes" id="UP000256269"/>
    </source>
</evidence>
<dbReference type="RefSeq" id="WP_116178215.1">
    <property type="nucleotide sequence ID" value="NZ_CP144375.1"/>
</dbReference>
<evidence type="ECO:0000313" key="3">
    <source>
        <dbReference type="EMBL" id="REH41022.1"/>
    </source>
</evidence>
<organism evidence="3 4">
    <name type="scientific">Kutzneria buriramensis</name>
    <dbReference type="NCBI Taxonomy" id="1045776"/>
    <lineage>
        <taxon>Bacteria</taxon>
        <taxon>Bacillati</taxon>
        <taxon>Actinomycetota</taxon>
        <taxon>Actinomycetes</taxon>
        <taxon>Pseudonocardiales</taxon>
        <taxon>Pseudonocardiaceae</taxon>
        <taxon>Kutzneria</taxon>
    </lineage>
</organism>
<feature type="domain" description="Transglycosylase SLT" evidence="2">
    <location>
        <begin position="55"/>
        <end position="138"/>
    </location>
</feature>
<reference evidence="3 4" key="1">
    <citation type="submission" date="2018-08" db="EMBL/GenBank/DDBJ databases">
        <title>Genomic Encyclopedia of Archaeal and Bacterial Type Strains, Phase II (KMG-II): from individual species to whole genera.</title>
        <authorList>
            <person name="Goeker M."/>
        </authorList>
    </citation>
    <scope>NUCLEOTIDE SEQUENCE [LARGE SCALE GENOMIC DNA]</scope>
    <source>
        <strain evidence="3 4">DSM 45791</strain>
    </source>
</reference>
<dbReference type="AlphaFoldDB" id="A0A3E0HAI9"/>
<keyword evidence="4" id="KW-1185">Reference proteome</keyword>
<dbReference type="SUPFAM" id="SSF53955">
    <property type="entry name" value="Lysozyme-like"/>
    <property type="match status" value="1"/>
</dbReference>
<protein>
    <submittedName>
        <fullName evidence="3">Transglycosylase-like protein with SLT domain</fullName>
    </submittedName>
</protein>
<feature type="chain" id="PRO_5039400726" evidence="1">
    <location>
        <begin position="27"/>
        <end position="159"/>
    </location>
</feature>
<dbReference type="Pfam" id="PF18896">
    <property type="entry name" value="SLT_3"/>
    <property type="match status" value="1"/>
</dbReference>
<dbReference type="Proteomes" id="UP000256269">
    <property type="component" value="Unassembled WGS sequence"/>
</dbReference>
<evidence type="ECO:0000256" key="1">
    <source>
        <dbReference type="SAM" id="SignalP"/>
    </source>
</evidence>
<accession>A0A3E0HAI9</accession>
<evidence type="ECO:0000259" key="2">
    <source>
        <dbReference type="Pfam" id="PF18896"/>
    </source>
</evidence>
<proteinExistence type="predicted"/>
<gene>
    <name evidence="3" type="ORF">BCF44_112104</name>
</gene>
<name>A0A3E0HAI9_9PSEU</name>
<dbReference type="InterPro" id="IPR043992">
    <property type="entry name" value="SLT_3"/>
</dbReference>
<feature type="signal peptide" evidence="1">
    <location>
        <begin position="1"/>
        <end position="26"/>
    </location>
</feature>
<dbReference type="InterPro" id="IPR023346">
    <property type="entry name" value="Lysozyme-like_dom_sf"/>
</dbReference>
<sequence length="159" mass="17115">MHAVSRFVAVAAASVLAGLVPGAMPAAVQAVADEKTCQLRTESDGDQLSASQLARLAMDTGFTGDGLVDAVAVALAESKGYTKAVLVNKNCTRDRGLWQINDYWHPEVSEQQAFDPVQNAKAAFEISDQGASWHQWSTYENGLYKDYLPDAEQAVRNPA</sequence>
<dbReference type="OrthoDB" id="140937at2"/>
<dbReference type="Gene3D" id="1.10.530.10">
    <property type="match status" value="1"/>
</dbReference>
<dbReference type="EMBL" id="QUNO01000012">
    <property type="protein sequence ID" value="REH41022.1"/>
    <property type="molecule type" value="Genomic_DNA"/>
</dbReference>